<dbReference type="InterPro" id="IPR025642">
    <property type="entry name" value="DUF4342"/>
</dbReference>
<gene>
    <name evidence="3" type="ORF">H8B04_01130</name>
</gene>
<reference evidence="3 4" key="1">
    <citation type="submission" date="2020-08" db="EMBL/GenBank/DDBJ databases">
        <title>Sphingobacterium sp. DN04309 isolated from aquaculture water.</title>
        <authorList>
            <person name="Zhang M."/>
        </authorList>
    </citation>
    <scope>NUCLEOTIDE SEQUENCE [LARGE SCALE GENOMIC DNA]</scope>
    <source>
        <strain evidence="3 4">DN04309</strain>
    </source>
</reference>
<dbReference type="Pfam" id="PF14242">
    <property type="entry name" value="DUF4342"/>
    <property type="match status" value="1"/>
</dbReference>
<keyword evidence="1" id="KW-0812">Transmembrane</keyword>
<dbReference type="Proteomes" id="UP000651271">
    <property type="component" value="Unassembled WGS sequence"/>
</dbReference>
<evidence type="ECO:0000259" key="2">
    <source>
        <dbReference type="Pfam" id="PF14242"/>
    </source>
</evidence>
<proteinExistence type="predicted"/>
<comment type="caution">
    <text evidence="3">The sequence shown here is derived from an EMBL/GenBank/DDBJ whole genome shotgun (WGS) entry which is preliminary data.</text>
</comment>
<organism evidence="3 4">
    <name type="scientific">Sphingobacterium litopenaei</name>
    <dbReference type="NCBI Taxonomy" id="2763500"/>
    <lineage>
        <taxon>Bacteria</taxon>
        <taxon>Pseudomonadati</taxon>
        <taxon>Bacteroidota</taxon>
        <taxon>Sphingobacteriia</taxon>
        <taxon>Sphingobacteriales</taxon>
        <taxon>Sphingobacteriaceae</taxon>
        <taxon>Sphingobacterium</taxon>
    </lineage>
</organism>
<feature type="domain" description="DUF4342" evidence="2">
    <location>
        <begin position="53"/>
        <end position="125"/>
    </location>
</feature>
<evidence type="ECO:0000313" key="4">
    <source>
        <dbReference type="Proteomes" id="UP000651271"/>
    </source>
</evidence>
<feature type="transmembrane region" description="Helical" evidence="1">
    <location>
        <begin position="93"/>
        <end position="117"/>
    </location>
</feature>
<dbReference type="EMBL" id="JACOIJ010000001">
    <property type="protein sequence ID" value="MBD1428176.1"/>
    <property type="molecule type" value="Genomic_DNA"/>
</dbReference>
<keyword evidence="1" id="KW-0472">Membrane</keyword>
<evidence type="ECO:0000313" key="3">
    <source>
        <dbReference type="EMBL" id="MBD1428176.1"/>
    </source>
</evidence>
<keyword evidence="1" id="KW-1133">Transmembrane helix</keyword>
<protein>
    <submittedName>
        <fullName evidence="3">DUF4342 domain-containing protein</fullName>
    </submittedName>
</protein>
<sequence>MAILFSPNSPPLLPSFHALPPIHYPIASLSAVSLNIKFEQISFKIKNIMATKRIFTINGSSINNMIKGLFSNINNSRFVATSKSGNNIVNLPLLLVIILAIVFPVTLVAGVILSIIFKIDIAIERDITRDIKLIENK</sequence>
<accession>A0ABR7YA60</accession>
<keyword evidence="4" id="KW-1185">Reference proteome</keyword>
<evidence type="ECO:0000256" key="1">
    <source>
        <dbReference type="SAM" id="Phobius"/>
    </source>
</evidence>
<dbReference type="RefSeq" id="WP_190301180.1">
    <property type="nucleotide sequence ID" value="NZ_JACOIJ010000001.1"/>
</dbReference>
<name>A0ABR7YA60_9SPHI</name>